<gene>
    <name evidence="1" type="ORF">DY245_34195</name>
</gene>
<dbReference type="Proteomes" id="UP000262477">
    <property type="component" value="Unassembled WGS sequence"/>
</dbReference>
<dbReference type="EMBL" id="QUAC01000340">
    <property type="protein sequence ID" value="REK86137.1"/>
    <property type="molecule type" value="Genomic_DNA"/>
</dbReference>
<protein>
    <submittedName>
        <fullName evidence="1">Uncharacterized protein</fullName>
    </submittedName>
</protein>
<reference evidence="1 2" key="1">
    <citation type="submission" date="2018-08" db="EMBL/GenBank/DDBJ databases">
        <title>Streptomyces NEAU-D10 sp. nov., a novel Actinomycete isolated from soil.</title>
        <authorList>
            <person name="Jin L."/>
        </authorList>
    </citation>
    <scope>NUCLEOTIDE SEQUENCE [LARGE SCALE GENOMIC DNA]</scope>
    <source>
        <strain evidence="1 2">NEAU-D10</strain>
    </source>
</reference>
<evidence type="ECO:0000313" key="2">
    <source>
        <dbReference type="Proteomes" id="UP000262477"/>
    </source>
</evidence>
<dbReference type="AlphaFoldDB" id="A0A371PUK4"/>
<proteinExistence type="predicted"/>
<sequence>MSTDMYGVRVLNVDPDRLCVRIQVLVVYYDTGSRTYIPLPGEEPGVFLHFLWESAAGYLSNDDERKGPLGRVLSTDDILNYEWVDTNARRFISEVRRTATLNDPPTEEQWEELHDFYYERGGTWQDEGLLIQGEYEIRVTDRKWLEHLSKGQAWGSAAFPLNGDSWTAEDAPHILDLAQPALSLRTPNAMTSGAASR</sequence>
<keyword evidence="2" id="KW-1185">Reference proteome</keyword>
<evidence type="ECO:0000313" key="1">
    <source>
        <dbReference type="EMBL" id="REK86137.1"/>
    </source>
</evidence>
<name>A0A371PUK4_STRIH</name>
<organism evidence="1 2">
    <name type="scientific">Streptomyces inhibens</name>
    <dbReference type="NCBI Taxonomy" id="2293571"/>
    <lineage>
        <taxon>Bacteria</taxon>
        <taxon>Bacillati</taxon>
        <taxon>Actinomycetota</taxon>
        <taxon>Actinomycetes</taxon>
        <taxon>Kitasatosporales</taxon>
        <taxon>Streptomycetaceae</taxon>
        <taxon>Streptomyces</taxon>
    </lineage>
</organism>
<dbReference type="OrthoDB" id="3907951at2"/>
<comment type="caution">
    <text evidence="1">The sequence shown here is derived from an EMBL/GenBank/DDBJ whole genome shotgun (WGS) entry which is preliminary data.</text>
</comment>
<accession>A0A371PUK4</accession>
<dbReference type="RefSeq" id="WP_128511004.1">
    <property type="nucleotide sequence ID" value="NZ_QUAC01000340.1"/>
</dbReference>